<dbReference type="Gene3D" id="1.20.1250.20">
    <property type="entry name" value="MFS general substrate transporter like domains"/>
    <property type="match status" value="1"/>
</dbReference>
<protein>
    <submittedName>
        <fullName evidence="8">DHA2 family metal-tetracycline-proton antiporter-like MFS transporter</fullName>
    </submittedName>
</protein>
<feature type="transmembrane region" description="Helical" evidence="6">
    <location>
        <begin position="21"/>
        <end position="39"/>
    </location>
</feature>
<dbReference type="PRINTS" id="PR01036">
    <property type="entry name" value="TCRTETB"/>
</dbReference>
<comment type="subcellular location">
    <subcellularLocation>
        <location evidence="1">Cell membrane</location>
        <topology evidence="1">Multi-pass membrane protein</topology>
    </subcellularLocation>
</comment>
<dbReference type="EMBL" id="JACCBX010000005">
    <property type="protein sequence ID" value="NYE05775.1"/>
    <property type="molecule type" value="Genomic_DNA"/>
</dbReference>
<dbReference type="PROSITE" id="PS50850">
    <property type="entry name" value="MFS"/>
    <property type="match status" value="1"/>
</dbReference>
<evidence type="ECO:0000259" key="7">
    <source>
        <dbReference type="PROSITE" id="PS50850"/>
    </source>
</evidence>
<evidence type="ECO:0000256" key="1">
    <source>
        <dbReference type="ARBA" id="ARBA00004651"/>
    </source>
</evidence>
<feature type="transmembrane region" description="Helical" evidence="6">
    <location>
        <begin position="433"/>
        <end position="455"/>
    </location>
</feature>
<dbReference type="GO" id="GO:0022857">
    <property type="term" value="F:transmembrane transporter activity"/>
    <property type="evidence" value="ECO:0007669"/>
    <property type="project" value="InterPro"/>
</dbReference>
<reference evidence="9" key="1">
    <citation type="submission" date="2020-07" db="EMBL/GenBank/DDBJ databases">
        <authorList>
            <person name="Partida-Martinez L."/>
            <person name="Huntemann M."/>
            <person name="Clum A."/>
            <person name="Wang J."/>
            <person name="Palaniappan K."/>
            <person name="Ritter S."/>
            <person name="Chen I.-M."/>
            <person name="Stamatis D."/>
            <person name="Reddy T."/>
            <person name="O'Malley R."/>
            <person name="Daum C."/>
            <person name="Shapiro N."/>
            <person name="Ivanova N."/>
            <person name="Kyrpides N."/>
            <person name="Woyke T."/>
        </authorList>
    </citation>
    <scope>NUCLEOTIDE SEQUENCE [LARGE SCALE GENOMIC DNA]</scope>
    <source>
        <strain evidence="9">AT2.8</strain>
    </source>
</reference>
<feature type="transmembrane region" description="Helical" evidence="6">
    <location>
        <begin position="117"/>
        <end position="134"/>
    </location>
</feature>
<evidence type="ECO:0000256" key="2">
    <source>
        <dbReference type="ARBA" id="ARBA00022448"/>
    </source>
</evidence>
<dbReference type="InterPro" id="IPR036259">
    <property type="entry name" value="MFS_trans_sf"/>
</dbReference>
<keyword evidence="5 6" id="KW-0472">Membrane</keyword>
<accession>A0A852TCU2</accession>
<feature type="transmembrane region" description="Helical" evidence="6">
    <location>
        <begin position="171"/>
        <end position="192"/>
    </location>
</feature>
<keyword evidence="4 6" id="KW-1133">Transmembrane helix</keyword>
<dbReference type="Proteomes" id="UP000548423">
    <property type="component" value="Unassembled WGS sequence"/>
</dbReference>
<evidence type="ECO:0000313" key="8">
    <source>
        <dbReference type="EMBL" id="NYE05775.1"/>
    </source>
</evidence>
<dbReference type="PANTHER" id="PTHR42718:SF9">
    <property type="entry name" value="MAJOR FACILITATOR SUPERFAMILY MULTIDRUG TRANSPORTER MFSC"/>
    <property type="match status" value="1"/>
</dbReference>
<feature type="transmembrane region" description="Helical" evidence="6">
    <location>
        <begin position="300"/>
        <end position="318"/>
    </location>
</feature>
<proteinExistence type="predicted"/>
<dbReference type="AlphaFoldDB" id="A0A852TCU2"/>
<feature type="transmembrane region" description="Helical" evidence="6">
    <location>
        <begin position="204"/>
        <end position="223"/>
    </location>
</feature>
<feature type="transmembrane region" description="Helical" evidence="6">
    <location>
        <begin position="354"/>
        <end position="372"/>
    </location>
</feature>
<evidence type="ECO:0000256" key="4">
    <source>
        <dbReference type="ARBA" id="ARBA00022989"/>
    </source>
</evidence>
<feature type="transmembrane region" description="Helical" evidence="6">
    <location>
        <begin position="59"/>
        <end position="78"/>
    </location>
</feature>
<dbReference type="InterPro" id="IPR020846">
    <property type="entry name" value="MFS_dom"/>
</dbReference>
<dbReference type="PANTHER" id="PTHR42718">
    <property type="entry name" value="MAJOR FACILITATOR SUPERFAMILY MULTIDRUG TRANSPORTER MFSC"/>
    <property type="match status" value="1"/>
</dbReference>
<feature type="transmembrane region" description="Helical" evidence="6">
    <location>
        <begin position="267"/>
        <end position="288"/>
    </location>
</feature>
<reference evidence="9" key="2">
    <citation type="submission" date="2020-08" db="EMBL/GenBank/DDBJ databases">
        <title>The Agave Microbiome: Exploring the role of microbial communities in plant adaptations to desert environments.</title>
        <authorList>
            <person name="Partida-Martinez L.P."/>
        </authorList>
    </citation>
    <scope>NUCLEOTIDE SEQUENCE [LARGE SCALE GENOMIC DNA]</scope>
    <source>
        <strain evidence="9">AT2.8</strain>
    </source>
</reference>
<comment type="caution">
    <text evidence="8">The sequence shown here is derived from an EMBL/GenBank/DDBJ whole genome shotgun (WGS) entry which is preliminary data.</text>
</comment>
<feature type="transmembrane region" description="Helical" evidence="6">
    <location>
        <begin position="229"/>
        <end position="246"/>
    </location>
</feature>
<feature type="transmembrane region" description="Helical" evidence="6">
    <location>
        <begin position="87"/>
        <end position="105"/>
    </location>
</feature>
<dbReference type="Pfam" id="PF07690">
    <property type="entry name" value="MFS_1"/>
    <property type="match status" value="1"/>
</dbReference>
<organism evidence="8 9">
    <name type="scientific">Neobacillus niacini</name>
    <dbReference type="NCBI Taxonomy" id="86668"/>
    <lineage>
        <taxon>Bacteria</taxon>
        <taxon>Bacillati</taxon>
        <taxon>Bacillota</taxon>
        <taxon>Bacilli</taxon>
        <taxon>Bacillales</taxon>
        <taxon>Bacillaceae</taxon>
        <taxon>Neobacillus</taxon>
    </lineage>
</organism>
<keyword evidence="2" id="KW-0813">Transport</keyword>
<evidence type="ECO:0000256" key="6">
    <source>
        <dbReference type="SAM" id="Phobius"/>
    </source>
</evidence>
<evidence type="ECO:0000256" key="5">
    <source>
        <dbReference type="ARBA" id="ARBA00023136"/>
    </source>
</evidence>
<keyword evidence="3 6" id="KW-0812">Transmembrane</keyword>
<dbReference type="SUPFAM" id="SSF103473">
    <property type="entry name" value="MFS general substrate transporter"/>
    <property type="match status" value="1"/>
</dbReference>
<feature type="transmembrane region" description="Helical" evidence="6">
    <location>
        <begin position="146"/>
        <end position="165"/>
    </location>
</feature>
<dbReference type="Gene3D" id="1.20.1720.10">
    <property type="entry name" value="Multidrug resistance protein D"/>
    <property type="match status" value="1"/>
</dbReference>
<gene>
    <name evidence="8" type="ORF">F4694_002550</name>
</gene>
<evidence type="ECO:0000313" key="9">
    <source>
        <dbReference type="Proteomes" id="UP000548423"/>
    </source>
</evidence>
<evidence type="ECO:0000256" key="3">
    <source>
        <dbReference type="ARBA" id="ARBA00022692"/>
    </source>
</evidence>
<feature type="transmembrane region" description="Helical" evidence="6">
    <location>
        <begin position="330"/>
        <end position="348"/>
    </location>
</feature>
<feature type="transmembrane region" description="Helical" evidence="6">
    <location>
        <begin position="393"/>
        <end position="413"/>
    </location>
</feature>
<feature type="domain" description="Major facilitator superfamily (MFS) profile" evidence="7">
    <location>
        <begin position="21"/>
        <end position="460"/>
    </location>
</feature>
<sequence length="467" mass="50922">MTTISANATITETQEYSVKKAVPVMLLLFLLCLIIDNSFKIVSIDMAKDFHISATTVSWQATLAGLVIGIGAVVYAALADSISIRKLLTIGIILICVGSVMGYLFQHSFLLVVVSRIIQTAGLASAETLYVIFVTKHLPVHEQKKFLGLSTSSFALSQVIGALTGGYVSTYFHWTTLFLVPLVTLFTLPFILKYLPKEETKNSHVDVVGLFLVAGIAASLLLYITDFNWVYLLAFVAAVALFLAYISKNSRAFIGITFFKNKQFISLLGVAFVIYSVQLAYIFLFPFLLEKLYGLKLDTISLLLIPAYLLAAIVGALSGKIAKVLGSRQCITIAMTGMIGSLLLGGFFVNTSVIVFVLSMIVFSSSFALMYAPMLESCISTIGKDKSGTAIGFYNLTLNVAMSIGIAYTAAMMDHSAMRSNILGYLSQPDASMFSNILFVLVLITAFSLFLYWVLVGRKVKMTVRDL</sequence>
<dbReference type="GO" id="GO:0005886">
    <property type="term" value="C:plasma membrane"/>
    <property type="evidence" value="ECO:0007669"/>
    <property type="project" value="UniProtKB-SubCell"/>
</dbReference>
<dbReference type="InterPro" id="IPR011701">
    <property type="entry name" value="MFS"/>
</dbReference>
<name>A0A852TCU2_9BACI</name>